<keyword evidence="3" id="KW-0808">Transferase</keyword>
<sequence>MVLTETSNDRIKKATEDRNMKLIVQILALNEEETLGTAIAAIPRDISGITTVEVLVTDDGSTDRTVEVAHKGGADHILQMPCNVLGAGSCDRRAARPFQTRHQVSVSTPAKQQPDFA</sequence>
<organism evidence="3 4">
    <name type="scientific">Roseovarius aestuarii</name>
    <dbReference type="NCBI Taxonomy" id="475083"/>
    <lineage>
        <taxon>Bacteria</taxon>
        <taxon>Pseudomonadati</taxon>
        <taxon>Pseudomonadota</taxon>
        <taxon>Alphaproteobacteria</taxon>
        <taxon>Rhodobacterales</taxon>
        <taxon>Roseobacteraceae</taxon>
        <taxon>Roseovarius</taxon>
    </lineage>
</organism>
<reference evidence="3 4" key="1">
    <citation type="submission" date="2017-03" db="EMBL/GenBank/DDBJ databases">
        <authorList>
            <person name="Afonso C.L."/>
            <person name="Miller P.J."/>
            <person name="Scott M.A."/>
            <person name="Spackman E."/>
            <person name="Goraichik I."/>
            <person name="Dimitrov K.M."/>
            <person name="Suarez D.L."/>
            <person name="Swayne D.E."/>
        </authorList>
    </citation>
    <scope>NUCLEOTIDE SEQUENCE [LARGE SCALE GENOMIC DNA]</scope>
    <source>
        <strain evidence="3 4">CECT 7745</strain>
    </source>
</reference>
<dbReference type="InterPro" id="IPR001173">
    <property type="entry name" value="Glyco_trans_2-like"/>
</dbReference>
<gene>
    <name evidence="3" type="ORF">ROA7745_03895</name>
</gene>
<feature type="compositionally biased region" description="Polar residues" evidence="1">
    <location>
        <begin position="100"/>
        <end position="111"/>
    </location>
</feature>
<protein>
    <submittedName>
        <fullName evidence="3">Glycosyl transferase family 2</fullName>
    </submittedName>
</protein>
<dbReference type="GO" id="GO:0016740">
    <property type="term" value="F:transferase activity"/>
    <property type="evidence" value="ECO:0007669"/>
    <property type="project" value="UniProtKB-KW"/>
</dbReference>
<evidence type="ECO:0000259" key="2">
    <source>
        <dbReference type="Pfam" id="PF00535"/>
    </source>
</evidence>
<evidence type="ECO:0000256" key="1">
    <source>
        <dbReference type="SAM" id="MobiDB-lite"/>
    </source>
</evidence>
<dbReference type="SUPFAM" id="SSF53448">
    <property type="entry name" value="Nucleotide-diphospho-sugar transferases"/>
    <property type="match status" value="1"/>
</dbReference>
<keyword evidence="4" id="KW-1185">Reference proteome</keyword>
<evidence type="ECO:0000313" key="4">
    <source>
        <dbReference type="Proteomes" id="UP000193224"/>
    </source>
</evidence>
<dbReference type="InterPro" id="IPR029044">
    <property type="entry name" value="Nucleotide-diphossugar_trans"/>
</dbReference>
<proteinExistence type="predicted"/>
<evidence type="ECO:0000313" key="3">
    <source>
        <dbReference type="EMBL" id="SMC14031.1"/>
    </source>
</evidence>
<dbReference type="OrthoDB" id="7527830at2"/>
<dbReference type="EMBL" id="FWXB01000019">
    <property type="protein sequence ID" value="SMC14031.1"/>
    <property type="molecule type" value="Genomic_DNA"/>
</dbReference>
<accession>A0A1X7BWL6</accession>
<feature type="region of interest" description="Disordered" evidence="1">
    <location>
        <begin position="96"/>
        <end position="117"/>
    </location>
</feature>
<dbReference type="Gene3D" id="3.90.550.10">
    <property type="entry name" value="Spore Coat Polysaccharide Biosynthesis Protein SpsA, Chain A"/>
    <property type="match status" value="1"/>
</dbReference>
<feature type="domain" description="Glycosyltransferase 2-like" evidence="2">
    <location>
        <begin position="26"/>
        <end position="71"/>
    </location>
</feature>
<dbReference type="Proteomes" id="UP000193224">
    <property type="component" value="Unassembled WGS sequence"/>
</dbReference>
<dbReference type="Pfam" id="PF00535">
    <property type="entry name" value="Glycos_transf_2"/>
    <property type="match status" value="1"/>
</dbReference>
<name>A0A1X7BWL6_9RHOB</name>
<dbReference type="AlphaFoldDB" id="A0A1X7BWL6"/>